<dbReference type="InterPro" id="IPR020017">
    <property type="entry name" value="XapX_domain"/>
</dbReference>
<evidence type="ECO:0000313" key="3">
    <source>
        <dbReference type="Proteomes" id="UP001611383"/>
    </source>
</evidence>
<keyword evidence="1" id="KW-0472">Membrane</keyword>
<keyword evidence="1" id="KW-1133">Transmembrane helix</keyword>
<name>A0ABY9XB80_9BACT</name>
<keyword evidence="3" id="KW-1185">Reference proteome</keyword>
<protein>
    <submittedName>
        <fullName evidence="2">XapX domain-containing protein</fullName>
    </submittedName>
</protein>
<dbReference type="NCBIfam" id="TIGR03510">
    <property type="entry name" value="XapX"/>
    <property type="match status" value="1"/>
</dbReference>
<sequence>MRFRVFSINSRRSSLFGITDNHLHLIRGDGERLLSWKFCVGLLLGLAIGFGCRWLGIPVPAPPMLVGASLVVAMTSGYLLADHFIATHPAHHRHNCGGPSGDTKETRT</sequence>
<gene>
    <name evidence="2" type="ORF">F0U60_31130</name>
</gene>
<reference evidence="2 3" key="1">
    <citation type="submission" date="2019-08" db="EMBL/GenBank/DDBJ databases">
        <title>Archangium and Cystobacter genomes.</title>
        <authorList>
            <person name="Chen I.-C.K."/>
            <person name="Wielgoss S."/>
        </authorList>
    </citation>
    <scope>NUCLEOTIDE SEQUENCE [LARGE SCALE GENOMIC DNA]</scope>
    <source>
        <strain evidence="2 3">Cbm 6</strain>
    </source>
</reference>
<dbReference type="EMBL" id="CP043494">
    <property type="protein sequence ID" value="WNG52677.1"/>
    <property type="molecule type" value="Genomic_DNA"/>
</dbReference>
<evidence type="ECO:0000256" key="1">
    <source>
        <dbReference type="SAM" id="Phobius"/>
    </source>
</evidence>
<feature type="transmembrane region" description="Helical" evidence="1">
    <location>
        <begin position="62"/>
        <end position="81"/>
    </location>
</feature>
<organism evidence="2 3">
    <name type="scientific">Archangium minus</name>
    <dbReference type="NCBI Taxonomy" id="83450"/>
    <lineage>
        <taxon>Bacteria</taxon>
        <taxon>Pseudomonadati</taxon>
        <taxon>Myxococcota</taxon>
        <taxon>Myxococcia</taxon>
        <taxon>Myxococcales</taxon>
        <taxon>Cystobacterineae</taxon>
        <taxon>Archangiaceae</taxon>
        <taxon>Archangium</taxon>
    </lineage>
</organism>
<feature type="transmembrane region" description="Helical" evidence="1">
    <location>
        <begin position="34"/>
        <end position="56"/>
    </location>
</feature>
<evidence type="ECO:0000313" key="2">
    <source>
        <dbReference type="EMBL" id="WNG52677.1"/>
    </source>
</evidence>
<keyword evidence="1" id="KW-0812">Transmembrane</keyword>
<proteinExistence type="predicted"/>
<accession>A0ABY9XB80</accession>
<dbReference type="Proteomes" id="UP001611383">
    <property type="component" value="Chromosome"/>
</dbReference>